<dbReference type="SMART" id="SM00874">
    <property type="entry name" value="B5"/>
    <property type="match status" value="1"/>
</dbReference>
<dbReference type="Pfam" id="PF03484">
    <property type="entry name" value="B5"/>
    <property type="match status" value="1"/>
</dbReference>
<evidence type="ECO:0000256" key="10">
    <source>
        <dbReference type="ARBA" id="ARBA00022842"/>
    </source>
</evidence>
<sequence length="881" mass="90312">MRIVMSWLREVVGAPLPPAKAVAEALIRAGFEVEGLETVGSDLAGVVVGEVVSIEVVPTKKKDVRWCQVRVAELGAADVSDAADAAGAAGAEVSEPGVRGVICGAFNFEVGDRVPVALPGSVLPGGFEISSRKTYGHVSDGMICSARELGLGDDHSGILVLPPDTPIGAHVAELLAVSDEVLDIAVTPDRGYGLSVRGIARETATAFGLPFGDPGQWGGLASDAGPLPGDTGDGGEAGAAGYPVRVEDTLACDRYVARVVSGVDPNARTPLGWARRLSLAGMRPISAPVDVTNIVMLGLGQPLHAFDRAKLSGPIVVRRARAGERLLTLDGVDRVLDPEDLVIADDSGPIALAGVMGGAATEISATTTDIVLESAHFDAIVVARTARRHRLGSEASRRFERGVDPALAPVAAQRAVDLLGELAGASAEPGGTDVDHRPAPVTIAFPLGEPERLAGRPYPVDVIRRRLADIGAVVSGPASDVASSDVAASGAAASGAAASGTVEVTVPSWRPDLARPADLVEEVVRLEGYDTIPVTLPLLPAGRGLTEAQRLRRAVGRALAADGFVEVLTLPFVGADAADVLSLPDGDPRRAAVRVTNPIAQDASYLRTTLLSGLIDAAGRNLGRGQTDLALFESGLVFREPAGGAVAVATPPVDRRPNEAEIRALDSALPDQPRHVAVILTGLREPAGWWGPGRAADWGDAVAGAHSVAAAVGVELKVSAGDVLPWHPGRCAELSVDGRVVGHAGELHPRVLGAAGLPARSCAMELDLDALIAVALERPAVAAPAISTFPPADRDVALVTGAEVPVAAVTEALRAGAGELLESLSLFDVYEGGQVGPGRRSLAFGLRLRAADRTLTAGEANDIRDAAVAEAASRTGAVLRG</sequence>
<dbReference type="Pfam" id="PF03147">
    <property type="entry name" value="FDX-ACB"/>
    <property type="match status" value="1"/>
</dbReference>
<dbReference type="EMBL" id="FAOZ01000053">
    <property type="protein sequence ID" value="CUU61024.1"/>
    <property type="molecule type" value="Genomic_DNA"/>
</dbReference>
<dbReference type="Proteomes" id="UP000198802">
    <property type="component" value="Unassembled WGS sequence"/>
</dbReference>
<keyword evidence="6 15" id="KW-0436">Ligase</keyword>
<dbReference type="Gene3D" id="3.50.40.10">
    <property type="entry name" value="Phenylalanyl-trna Synthetase, Chain B, domain 3"/>
    <property type="match status" value="1"/>
</dbReference>
<evidence type="ECO:0000256" key="3">
    <source>
        <dbReference type="ARBA" id="ARBA00011209"/>
    </source>
</evidence>
<dbReference type="InterPro" id="IPR012340">
    <property type="entry name" value="NA-bd_OB-fold"/>
</dbReference>
<dbReference type="SUPFAM" id="SSF50249">
    <property type="entry name" value="Nucleic acid-binding proteins"/>
    <property type="match status" value="1"/>
</dbReference>
<dbReference type="Gene3D" id="3.30.56.10">
    <property type="match status" value="2"/>
</dbReference>
<keyword evidence="8 15" id="KW-0547">Nucleotide-binding</keyword>
<dbReference type="GO" id="GO:0005524">
    <property type="term" value="F:ATP binding"/>
    <property type="evidence" value="ECO:0007669"/>
    <property type="project" value="UniProtKB-UniRule"/>
</dbReference>
<comment type="subunit">
    <text evidence="3 15">Tetramer of two alpha and two beta subunits.</text>
</comment>
<dbReference type="EC" id="6.1.1.20" evidence="15"/>
<dbReference type="InterPro" id="IPR009061">
    <property type="entry name" value="DNA-bd_dom_put_sf"/>
</dbReference>
<keyword evidence="9 15" id="KW-0067">ATP-binding</keyword>
<dbReference type="CDD" id="cd02796">
    <property type="entry name" value="tRNA_bind_bactPheRS"/>
    <property type="match status" value="1"/>
</dbReference>
<name>A0A0S4QZG9_9ACTN</name>
<evidence type="ECO:0000256" key="5">
    <source>
        <dbReference type="ARBA" id="ARBA00022555"/>
    </source>
</evidence>
<evidence type="ECO:0000256" key="15">
    <source>
        <dbReference type="HAMAP-Rule" id="MF_00283"/>
    </source>
</evidence>
<dbReference type="SMART" id="SM00896">
    <property type="entry name" value="FDX-ACB"/>
    <property type="match status" value="1"/>
</dbReference>
<feature type="domain" description="B5" evidence="19">
    <location>
        <begin position="438"/>
        <end position="534"/>
    </location>
</feature>
<feature type="binding site" evidence="15">
    <location>
        <position position="521"/>
    </location>
    <ligand>
        <name>Mg(2+)</name>
        <dbReference type="ChEBI" id="CHEBI:18420"/>
        <note>shared with alpha subunit</note>
    </ligand>
</feature>
<dbReference type="GO" id="GO:0000049">
    <property type="term" value="F:tRNA binding"/>
    <property type="evidence" value="ECO:0007669"/>
    <property type="project" value="UniProtKB-UniRule"/>
</dbReference>
<dbReference type="HAMAP" id="MF_00283">
    <property type="entry name" value="Phe_tRNA_synth_beta1"/>
    <property type="match status" value="1"/>
</dbReference>
<dbReference type="GO" id="GO:0000287">
    <property type="term" value="F:magnesium ion binding"/>
    <property type="evidence" value="ECO:0007669"/>
    <property type="project" value="UniProtKB-UniRule"/>
</dbReference>
<dbReference type="InterPro" id="IPR002547">
    <property type="entry name" value="tRNA-bd_dom"/>
</dbReference>
<dbReference type="SUPFAM" id="SSF46955">
    <property type="entry name" value="Putative DNA-binding domain"/>
    <property type="match status" value="1"/>
</dbReference>
<dbReference type="SUPFAM" id="SSF54991">
    <property type="entry name" value="Anticodon-binding domain of PheRS"/>
    <property type="match status" value="1"/>
</dbReference>
<evidence type="ECO:0000256" key="8">
    <source>
        <dbReference type="ARBA" id="ARBA00022741"/>
    </source>
</evidence>
<keyword evidence="21" id="KW-1185">Reference proteome</keyword>
<dbReference type="AlphaFoldDB" id="A0A0S4QZG9"/>
<evidence type="ECO:0000256" key="6">
    <source>
        <dbReference type="ARBA" id="ARBA00022598"/>
    </source>
</evidence>
<evidence type="ECO:0000256" key="9">
    <source>
        <dbReference type="ARBA" id="ARBA00022840"/>
    </source>
</evidence>
<keyword evidence="4 15" id="KW-0963">Cytoplasm</keyword>
<accession>A0A0S4QZG9</accession>
<dbReference type="NCBIfam" id="TIGR00472">
    <property type="entry name" value="pheT_bact"/>
    <property type="match status" value="1"/>
</dbReference>
<proteinExistence type="inferred from homology"/>
<dbReference type="SUPFAM" id="SSF56037">
    <property type="entry name" value="PheT/TilS domain"/>
    <property type="match status" value="1"/>
</dbReference>
<evidence type="ECO:0000259" key="17">
    <source>
        <dbReference type="PROSITE" id="PS50886"/>
    </source>
</evidence>
<evidence type="ECO:0000256" key="11">
    <source>
        <dbReference type="ARBA" id="ARBA00022884"/>
    </source>
</evidence>
<dbReference type="GO" id="GO:0009328">
    <property type="term" value="C:phenylalanine-tRNA ligase complex"/>
    <property type="evidence" value="ECO:0007669"/>
    <property type="project" value="TreeGrafter"/>
</dbReference>
<dbReference type="InterPro" id="IPR045864">
    <property type="entry name" value="aa-tRNA-synth_II/BPL/LPL"/>
</dbReference>
<dbReference type="InterPro" id="IPR005121">
    <property type="entry name" value="Fdx_antiC-bd"/>
</dbReference>
<dbReference type="Gene3D" id="3.30.70.380">
    <property type="entry name" value="Ferrodoxin-fold anticodon-binding domain"/>
    <property type="match status" value="1"/>
</dbReference>
<dbReference type="FunFam" id="3.30.930.10:FF:000130">
    <property type="entry name" value="Phenylalanine--tRNA ligase beta subunit"/>
    <property type="match status" value="1"/>
</dbReference>
<gene>
    <name evidence="15" type="primary">pheT</name>
    <name evidence="20" type="ORF">Ga0074812_15311</name>
</gene>
<comment type="cofactor">
    <cofactor evidence="15">
        <name>Mg(2+)</name>
        <dbReference type="ChEBI" id="CHEBI:18420"/>
    </cofactor>
    <text evidence="15">Binds 2 magnesium ions per tetramer.</text>
</comment>
<feature type="binding site" evidence="15">
    <location>
        <position position="512"/>
    </location>
    <ligand>
        <name>Mg(2+)</name>
        <dbReference type="ChEBI" id="CHEBI:18420"/>
        <note>shared with alpha subunit</note>
    </ligand>
</feature>
<evidence type="ECO:0000259" key="18">
    <source>
        <dbReference type="PROSITE" id="PS51447"/>
    </source>
</evidence>
<dbReference type="InterPro" id="IPR045060">
    <property type="entry name" value="Phe-tRNA-ligase_IIc_bsu"/>
</dbReference>
<dbReference type="InterPro" id="IPR005147">
    <property type="entry name" value="tRNA_synthase_B5-dom"/>
</dbReference>
<dbReference type="InterPro" id="IPR020825">
    <property type="entry name" value="Phe-tRNA_synthase-like_B3/B4"/>
</dbReference>
<dbReference type="PROSITE" id="PS51447">
    <property type="entry name" value="FDX_ACB"/>
    <property type="match status" value="1"/>
</dbReference>
<dbReference type="InterPro" id="IPR036690">
    <property type="entry name" value="Fdx_antiC-bd_sf"/>
</dbReference>
<dbReference type="InterPro" id="IPR041616">
    <property type="entry name" value="PheRS_beta_core"/>
</dbReference>
<dbReference type="InterPro" id="IPR005146">
    <property type="entry name" value="B3/B4_tRNA-bd"/>
</dbReference>
<evidence type="ECO:0000256" key="2">
    <source>
        <dbReference type="ARBA" id="ARBA00008653"/>
    </source>
</evidence>
<dbReference type="Pfam" id="PF03483">
    <property type="entry name" value="B3_4"/>
    <property type="match status" value="1"/>
</dbReference>
<comment type="subcellular location">
    <subcellularLocation>
        <location evidence="1 15">Cytoplasm</location>
    </subcellularLocation>
</comment>
<keyword evidence="5 16" id="KW-0820">tRNA-binding</keyword>
<dbReference type="GO" id="GO:0004826">
    <property type="term" value="F:phenylalanine-tRNA ligase activity"/>
    <property type="evidence" value="ECO:0007669"/>
    <property type="project" value="UniProtKB-UniRule"/>
</dbReference>
<evidence type="ECO:0000256" key="13">
    <source>
        <dbReference type="ARBA" id="ARBA00023146"/>
    </source>
</evidence>
<dbReference type="GO" id="GO:0006432">
    <property type="term" value="P:phenylalanyl-tRNA aminoacylation"/>
    <property type="evidence" value="ECO:0007669"/>
    <property type="project" value="UniProtKB-UniRule"/>
</dbReference>
<evidence type="ECO:0000256" key="7">
    <source>
        <dbReference type="ARBA" id="ARBA00022723"/>
    </source>
</evidence>
<feature type="domain" description="TRNA-binding" evidence="17">
    <location>
        <begin position="63"/>
        <end position="172"/>
    </location>
</feature>
<evidence type="ECO:0000256" key="16">
    <source>
        <dbReference type="PROSITE-ProRule" id="PRU00209"/>
    </source>
</evidence>
<dbReference type="PANTHER" id="PTHR10947:SF0">
    <property type="entry name" value="PHENYLALANINE--TRNA LIGASE BETA SUBUNIT"/>
    <property type="match status" value="1"/>
</dbReference>
<dbReference type="PANTHER" id="PTHR10947">
    <property type="entry name" value="PHENYLALANYL-TRNA SYNTHETASE BETA CHAIN AND LEUCINE-RICH REPEAT-CONTAINING PROTEIN 47"/>
    <property type="match status" value="1"/>
</dbReference>
<keyword evidence="11 16" id="KW-0694">RNA-binding</keyword>
<organism evidence="20 21">
    <name type="scientific">Parafrankia irregularis</name>
    <dbReference type="NCBI Taxonomy" id="795642"/>
    <lineage>
        <taxon>Bacteria</taxon>
        <taxon>Bacillati</taxon>
        <taxon>Actinomycetota</taxon>
        <taxon>Actinomycetes</taxon>
        <taxon>Frankiales</taxon>
        <taxon>Frankiaceae</taxon>
        <taxon>Parafrankia</taxon>
    </lineage>
</organism>
<evidence type="ECO:0000313" key="21">
    <source>
        <dbReference type="Proteomes" id="UP000198802"/>
    </source>
</evidence>
<comment type="similarity">
    <text evidence="2 15">Belongs to the phenylalanyl-tRNA synthetase beta subunit family. Type 1 subfamily.</text>
</comment>
<keyword evidence="7 15" id="KW-0479">Metal-binding</keyword>
<dbReference type="SMART" id="SM00873">
    <property type="entry name" value="B3_4"/>
    <property type="match status" value="1"/>
</dbReference>
<evidence type="ECO:0000256" key="4">
    <source>
        <dbReference type="ARBA" id="ARBA00022490"/>
    </source>
</evidence>
<dbReference type="SUPFAM" id="SSF55681">
    <property type="entry name" value="Class II aaRS and biotin synthetases"/>
    <property type="match status" value="1"/>
</dbReference>
<evidence type="ECO:0000256" key="12">
    <source>
        <dbReference type="ARBA" id="ARBA00022917"/>
    </source>
</evidence>
<dbReference type="PROSITE" id="PS51483">
    <property type="entry name" value="B5"/>
    <property type="match status" value="1"/>
</dbReference>
<feature type="binding site" evidence="15">
    <location>
        <position position="518"/>
    </location>
    <ligand>
        <name>Mg(2+)</name>
        <dbReference type="ChEBI" id="CHEBI:18420"/>
        <note>shared with alpha subunit</note>
    </ligand>
</feature>
<evidence type="ECO:0000259" key="19">
    <source>
        <dbReference type="PROSITE" id="PS51483"/>
    </source>
</evidence>
<protein>
    <recommendedName>
        <fullName evidence="15">Phenylalanine--tRNA ligase beta subunit</fullName>
        <ecNumber evidence="15">6.1.1.20</ecNumber>
    </recommendedName>
    <alternativeName>
        <fullName evidence="15">Phenylalanyl-tRNA synthetase beta subunit</fullName>
        <shortName evidence="15">PheRS</shortName>
    </alternativeName>
</protein>
<evidence type="ECO:0000256" key="14">
    <source>
        <dbReference type="ARBA" id="ARBA00049255"/>
    </source>
</evidence>
<keyword evidence="12 15" id="KW-0648">Protein biosynthesis</keyword>
<keyword evidence="13 15" id="KW-0030">Aminoacyl-tRNA synthetase</keyword>
<dbReference type="Gene3D" id="2.40.50.140">
    <property type="entry name" value="Nucleic acid-binding proteins"/>
    <property type="match status" value="1"/>
</dbReference>
<evidence type="ECO:0000313" key="20">
    <source>
        <dbReference type="EMBL" id="CUU61024.1"/>
    </source>
</evidence>
<reference evidence="21" key="1">
    <citation type="submission" date="2015-11" db="EMBL/GenBank/DDBJ databases">
        <authorList>
            <person name="Varghese N."/>
        </authorList>
    </citation>
    <scope>NUCLEOTIDE SEQUENCE [LARGE SCALE GENOMIC DNA]</scope>
    <source>
        <strain evidence="21">DSM 45899</strain>
    </source>
</reference>
<dbReference type="RefSeq" id="WP_242666594.1">
    <property type="nucleotide sequence ID" value="NZ_FAOZ01000053.1"/>
</dbReference>
<dbReference type="Gene3D" id="3.30.930.10">
    <property type="entry name" value="Bira Bifunctional Protein, Domain 2"/>
    <property type="match status" value="1"/>
</dbReference>
<dbReference type="PROSITE" id="PS50886">
    <property type="entry name" value="TRBD"/>
    <property type="match status" value="1"/>
</dbReference>
<feature type="domain" description="FDX-ACB" evidence="18">
    <location>
        <begin position="787"/>
        <end position="880"/>
    </location>
</feature>
<dbReference type="CDD" id="cd00769">
    <property type="entry name" value="PheRS_beta_core"/>
    <property type="match status" value="1"/>
</dbReference>
<dbReference type="Pfam" id="PF17759">
    <property type="entry name" value="tRNA_synthFbeta"/>
    <property type="match status" value="1"/>
</dbReference>
<evidence type="ECO:0000256" key="1">
    <source>
        <dbReference type="ARBA" id="ARBA00004496"/>
    </source>
</evidence>
<keyword evidence="10 15" id="KW-0460">Magnesium</keyword>
<dbReference type="InterPro" id="IPR004532">
    <property type="entry name" value="Phe-tRNA-ligase_IIc_bsu_bact"/>
</dbReference>
<dbReference type="InterPro" id="IPR033714">
    <property type="entry name" value="tRNA_bind_bactPheRS"/>
</dbReference>
<feature type="binding site" evidence="15">
    <location>
        <position position="522"/>
    </location>
    <ligand>
        <name>Mg(2+)</name>
        <dbReference type="ChEBI" id="CHEBI:18420"/>
        <note>shared with alpha subunit</note>
    </ligand>
</feature>
<comment type="catalytic activity">
    <reaction evidence="14 15">
        <text>tRNA(Phe) + L-phenylalanine + ATP = L-phenylalanyl-tRNA(Phe) + AMP + diphosphate + H(+)</text>
        <dbReference type="Rhea" id="RHEA:19413"/>
        <dbReference type="Rhea" id="RHEA-COMP:9668"/>
        <dbReference type="Rhea" id="RHEA-COMP:9699"/>
        <dbReference type="ChEBI" id="CHEBI:15378"/>
        <dbReference type="ChEBI" id="CHEBI:30616"/>
        <dbReference type="ChEBI" id="CHEBI:33019"/>
        <dbReference type="ChEBI" id="CHEBI:58095"/>
        <dbReference type="ChEBI" id="CHEBI:78442"/>
        <dbReference type="ChEBI" id="CHEBI:78531"/>
        <dbReference type="ChEBI" id="CHEBI:456215"/>
        <dbReference type="EC" id="6.1.1.20"/>
    </reaction>
</comment>